<dbReference type="Proteomes" id="UP000245790">
    <property type="component" value="Unassembled WGS sequence"/>
</dbReference>
<dbReference type="PANTHER" id="PTHR30347">
    <property type="entry name" value="POTASSIUM CHANNEL RELATED"/>
    <property type="match status" value="1"/>
</dbReference>
<feature type="transmembrane region" description="Helical" evidence="8">
    <location>
        <begin position="296"/>
        <end position="314"/>
    </location>
</feature>
<protein>
    <submittedName>
        <fullName evidence="11">Mechanosensitive ion channel-like protein</fullName>
    </submittedName>
</protein>
<dbReference type="Gene3D" id="2.30.30.60">
    <property type="match status" value="1"/>
</dbReference>
<name>A0A316FWI0_9GAMM</name>
<feature type="transmembrane region" description="Helical" evidence="8">
    <location>
        <begin position="518"/>
        <end position="547"/>
    </location>
</feature>
<feature type="transmembrane region" description="Helical" evidence="8">
    <location>
        <begin position="400"/>
        <end position="421"/>
    </location>
</feature>
<feature type="transmembrane region" description="Helical" evidence="8">
    <location>
        <begin position="243"/>
        <end position="259"/>
    </location>
</feature>
<sequence>MLKFWLLVFLSLSTPLLLSEEYSELSVQYFKTEIQKLEKVTVDDLKASRLHAHYKKLLTLSGEIKQCAEDSSQTNSVKNKAETKDSETGSSNDKTGNNNDSATQQLCKQLKASLNRLKKDAIQQLNKDSFFRYKTRQRGLLNEHSDIAAAKSDVSLSLQPAITPSVYQAVNSLAFYLSIALFMVFWFVLKQVNASSNGQKDFSENRAVKQKQITYALILLFGFISFITHWLMDSSDVNSQTGYWQGFIITSMLFLGFENRFSWKSFTRLIVSYAFAATSLIYLLNFEVTGELPQPLIMDTLFIIAWLVVLLTLTANLSTKVWLGFVTGAVLILTIDSIGFHQLAHQILLTAVTINIIWLIGRLIKKSVPLFVEQLSEFLQQLRQKLLNDNSREPLPGFPWVKWGLIGAGILFVLILMIPYLGLPLHVSDQIINGITHGFDIGSISLSLLAIVYGISIFGLLLVLSKFLQIKIESRAHKSLQPTKGSSEALAAIFWYSAVVTSGLIGLSIAGFSVQNLALIAGAFSIGIGFGLQNIVSNFVSGLILLIERPIKRGDWIVIGNTEGFVKNVNIRATEIQTFDRADIIVPNSDLLTNQVTNWMLNDSIGRIKLMVGVAYGSDSDKVENVLSDITKQHPDLITDDPQYPCQILFWEFGESSLNFEIRAFLKDIATINRVRSELNFQIDAAFRQHNIEIPFPQRDLHIRSDATRSQNNDRD</sequence>
<dbReference type="InterPro" id="IPR006686">
    <property type="entry name" value="MscS_channel_CS"/>
</dbReference>
<evidence type="ECO:0000259" key="10">
    <source>
        <dbReference type="Pfam" id="PF21082"/>
    </source>
</evidence>
<keyword evidence="12" id="KW-1185">Reference proteome</keyword>
<evidence type="ECO:0000256" key="4">
    <source>
        <dbReference type="ARBA" id="ARBA00022692"/>
    </source>
</evidence>
<comment type="caution">
    <text evidence="11">The sequence shown here is derived from an EMBL/GenBank/DDBJ whole genome shotgun (WGS) entry which is preliminary data.</text>
</comment>
<gene>
    <name evidence="11" type="ORF">C8D97_104269</name>
</gene>
<dbReference type="Pfam" id="PF21082">
    <property type="entry name" value="MS_channel_3rd"/>
    <property type="match status" value="1"/>
</dbReference>
<evidence type="ECO:0000256" key="3">
    <source>
        <dbReference type="ARBA" id="ARBA00022475"/>
    </source>
</evidence>
<feature type="domain" description="Mechanosensitive ion channel MscS" evidence="9">
    <location>
        <begin position="534"/>
        <end position="599"/>
    </location>
</feature>
<evidence type="ECO:0000256" key="2">
    <source>
        <dbReference type="ARBA" id="ARBA00008017"/>
    </source>
</evidence>
<dbReference type="InterPro" id="IPR023408">
    <property type="entry name" value="MscS_beta-dom_sf"/>
</dbReference>
<feature type="transmembrane region" description="Helical" evidence="8">
    <location>
        <begin position="346"/>
        <end position="364"/>
    </location>
</feature>
<keyword evidence="6 8" id="KW-0472">Membrane</keyword>
<dbReference type="EMBL" id="QGGU01000004">
    <property type="protein sequence ID" value="PWK53051.1"/>
    <property type="molecule type" value="Genomic_DNA"/>
</dbReference>
<dbReference type="SUPFAM" id="SSF50182">
    <property type="entry name" value="Sm-like ribonucleoproteins"/>
    <property type="match status" value="1"/>
</dbReference>
<comment type="subcellular location">
    <subcellularLocation>
        <location evidence="1">Cell membrane</location>
        <topology evidence="1">Multi-pass membrane protein</topology>
    </subcellularLocation>
</comment>
<keyword evidence="5 8" id="KW-1133">Transmembrane helix</keyword>
<dbReference type="Gene3D" id="1.10.287.1260">
    <property type="match status" value="1"/>
</dbReference>
<dbReference type="GO" id="GO:0008381">
    <property type="term" value="F:mechanosensitive monoatomic ion channel activity"/>
    <property type="evidence" value="ECO:0007669"/>
    <property type="project" value="UniProtKB-ARBA"/>
</dbReference>
<dbReference type="InterPro" id="IPR011066">
    <property type="entry name" value="MscS_channel_C_sf"/>
</dbReference>
<feature type="transmembrane region" description="Helical" evidence="8">
    <location>
        <begin position="213"/>
        <end position="231"/>
    </location>
</feature>
<accession>A0A316FWI0</accession>
<dbReference type="Gene3D" id="3.30.70.100">
    <property type="match status" value="1"/>
</dbReference>
<dbReference type="AlphaFoldDB" id="A0A316FWI0"/>
<feature type="transmembrane region" description="Helical" evidence="8">
    <location>
        <begin position="489"/>
        <end position="512"/>
    </location>
</feature>
<evidence type="ECO:0000256" key="7">
    <source>
        <dbReference type="SAM" id="MobiDB-lite"/>
    </source>
</evidence>
<evidence type="ECO:0000256" key="1">
    <source>
        <dbReference type="ARBA" id="ARBA00004651"/>
    </source>
</evidence>
<dbReference type="Pfam" id="PF00924">
    <property type="entry name" value="MS_channel_2nd"/>
    <property type="match status" value="1"/>
</dbReference>
<feature type="transmembrane region" description="Helical" evidence="8">
    <location>
        <begin position="321"/>
        <end position="340"/>
    </location>
</feature>
<comment type="similarity">
    <text evidence="2">Belongs to the MscS (TC 1.A.23) family.</text>
</comment>
<evidence type="ECO:0000256" key="6">
    <source>
        <dbReference type="ARBA" id="ARBA00023136"/>
    </source>
</evidence>
<dbReference type="SUPFAM" id="SSF82861">
    <property type="entry name" value="Mechanosensitive channel protein MscS (YggB), transmembrane region"/>
    <property type="match status" value="1"/>
</dbReference>
<dbReference type="PROSITE" id="PS01246">
    <property type="entry name" value="UPF0003"/>
    <property type="match status" value="1"/>
</dbReference>
<feature type="transmembrane region" description="Helical" evidence="8">
    <location>
        <begin position="266"/>
        <end position="284"/>
    </location>
</feature>
<dbReference type="InterPro" id="IPR010920">
    <property type="entry name" value="LSM_dom_sf"/>
</dbReference>
<feature type="transmembrane region" description="Helical" evidence="8">
    <location>
        <begin position="173"/>
        <end position="192"/>
    </location>
</feature>
<dbReference type="RefSeq" id="WP_109763022.1">
    <property type="nucleotide sequence ID" value="NZ_QGGU01000004.1"/>
</dbReference>
<dbReference type="PANTHER" id="PTHR30347:SF1">
    <property type="entry name" value="MECHANOSENSITIVE CHANNEL MSCK"/>
    <property type="match status" value="1"/>
</dbReference>
<evidence type="ECO:0000256" key="8">
    <source>
        <dbReference type="SAM" id="Phobius"/>
    </source>
</evidence>
<evidence type="ECO:0000313" key="12">
    <source>
        <dbReference type="Proteomes" id="UP000245790"/>
    </source>
</evidence>
<feature type="compositionally biased region" description="Polar residues" evidence="7">
    <location>
        <begin position="88"/>
        <end position="101"/>
    </location>
</feature>
<dbReference type="InterPro" id="IPR052702">
    <property type="entry name" value="MscS-like_channel"/>
</dbReference>
<dbReference type="SUPFAM" id="SSF82689">
    <property type="entry name" value="Mechanosensitive channel protein MscS (YggB), C-terminal domain"/>
    <property type="match status" value="1"/>
</dbReference>
<keyword evidence="3" id="KW-1003">Cell membrane</keyword>
<evidence type="ECO:0000256" key="5">
    <source>
        <dbReference type="ARBA" id="ARBA00022989"/>
    </source>
</evidence>
<dbReference type="GO" id="GO:0005886">
    <property type="term" value="C:plasma membrane"/>
    <property type="evidence" value="ECO:0007669"/>
    <property type="project" value="UniProtKB-SubCell"/>
</dbReference>
<feature type="region of interest" description="Disordered" evidence="7">
    <location>
        <begin position="71"/>
        <end position="101"/>
    </location>
</feature>
<evidence type="ECO:0000313" key="11">
    <source>
        <dbReference type="EMBL" id="PWK53051.1"/>
    </source>
</evidence>
<keyword evidence="4 8" id="KW-0812">Transmembrane</keyword>
<dbReference type="InterPro" id="IPR006685">
    <property type="entry name" value="MscS_channel_2nd"/>
</dbReference>
<dbReference type="InterPro" id="IPR049278">
    <property type="entry name" value="MS_channel_C"/>
</dbReference>
<dbReference type="OrthoDB" id="9799209at2"/>
<feature type="domain" description="Mechanosensitive ion channel MscS C-terminal" evidence="10">
    <location>
        <begin position="609"/>
        <end position="694"/>
    </location>
</feature>
<feature type="transmembrane region" description="Helical" evidence="8">
    <location>
        <begin position="441"/>
        <end position="468"/>
    </location>
</feature>
<organism evidence="11 12">
    <name type="scientific">Pleionea mediterranea</name>
    <dbReference type="NCBI Taxonomy" id="523701"/>
    <lineage>
        <taxon>Bacteria</taxon>
        <taxon>Pseudomonadati</taxon>
        <taxon>Pseudomonadota</taxon>
        <taxon>Gammaproteobacteria</taxon>
        <taxon>Oceanospirillales</taxon>
        <taxon>Pleioneaceae</taxon>
        <taxon>Pleionea</taxon>
    </lineage>
</organism>
<reference evidence="11 12" key="1">
    <citation type="submission" date="2018-05" db="EMBL/GenBank/DDBJ databases">
        <title>Genomic Encyclopedia of Type Strains, Phase IV (KMG-IV): sequencing the most valuable type-strain genomes for metagenomic binning, comparative biology and taxonomic classification.</title>
        <authorList>
            <person name="Goeker M."/>
        </authorList>
    </citation>
    <scope>NUCLEOTIDE SEQUENCE [LARGE SCALE GENOMIC DNA]</scope>
    <source>
        <strain evidence="11 12">DSM 25350</strain>
    </source>
</reference>
<proteinExistence type="inferred from homology"/>
<dbReference type="InterPro" id="IPR011014">
    <property type="entry name" value="MscS_channel_TM-2"/>
</dbReference>
<evidence type="ECO:0000259" key="9">
    <source>
        <dbReference type="Pfam" id="PF00924"/>
    </source>
</evidence>